<organism evidence="5 6">
    <name type="scientific">Pseudomonas citronellolis</name>
    <dbReference type="NCBI Taxonomy" id="53408"/>
    <lineage>
        <taxon>Bacteria</taxon>
        <taxon>Pseudomonadati</taxon>
        <taxon>Pseudomonadota</taxon>
        <taxon>Gammaproteobacteria</taxon>
        <taxon>Pseudomonadales</taxon>
        <taxon>Pseudomonadaceae</taxon>
        <taxon>Pseudomonas</taxon>
    </lineage>
</organism>
<evidence type="ECO:0000259" key="4">
    <source>
        <dbReference type="Pfam" id="PF07859"/>
    </source>
</evidence>
<evidence type="ECO:0000256" key="1">
    <source>
        <dbReference type="ARBA" id="ARBA00010515"/>
    </source>
</evidence>
<dbReference type="InterPro" id="IPR013094">
    <property type="entry name" value="AB_hydrolase_3"/>
</dbReference>
<dbReference type="Pfam" id="PF07859">
    <property type="entry name" value="Abhydrolase_3"/>
    <property type="match status" value="1"/>
</dbReference>
<dbReference type="PROSITE" id="PS01174">
    <property type="entry name" value="LIPASE_GDXG_SER"/>
    <property type="match status" value="1"/>
</dbReference>
<dbReference type="AlphaFoldDB" id="A0AAQ1KMS4"/>
<evidence type="ECO:0000256" key="3">
    <source>
        <dbReference type="PROSITE-ProRule" id="PRU10038"/>
    </source>
</evidence>
<comment type="caution">
    <text evidence="5">The sequence shown here is derived from an EMBL/GenBank/DDBJ whole genome shotgun (WGS) entry which is preliminary data.</text>
</comment>
<dbReference type="InterPro" id="IPR002168">
    <property type="entry name" value="Lipase_GDXG_HIS_AS"/>
</dbReference>
<dbReference type="InterPro" id="IPR029058">
    <property type="entry name" value="AB_hydrolase_fold"/>
</dbReference>
<sequence>MALDPHMQVLLEQFAGAFALDFERLDAATYRGFADQGLGAAPLALEEVRELRVAGELPARLYRPSAADGLALLVFFHGGGFVAGNLDTHDDLCRRLALATGAAVASVGYRLAPEAPFPAAPEDCYQATCELVARAAELGVDAERLALAGDSAGGNLAIAAARLLHQRGGPRPRALCLFYPVTDQACASASYGEFAKGHFLEAQMMHWFWRQYLGQWPAPLDALASPLHADDLGGLPPTLLLSASHDPLRDEGEAFAERARAAGADVRLVRAEGMLHGFASFAPYAPRAEGYLNQAAAWLRDALA</sequence>
<accession>A0AAQ1KMS4</accession>
<proteinExistence type="inferred from homology"/>
<protein>
    <submittedName>
        <fullName evidence="5">Acetyl esterase</fullName>
    </submittedName>
</protein>
<dbReference type="GO" id="GO:0005829">
    <property type="term" value="C:cytosol"/>
    <property type="evidence" value="ECO:0007669"/>
    <property type="project" value="TreeGrafter"/>
</dbReference>
<evidence type="ECO:0000256" key="2">
    <source>
        <dbReference type="ARBA" id="ARBA00022801"/>
    </source>
</evidence>
<dbReference type="PROSITE" id="PS01173">
    <property type="entry name" value="LIPASE_GDXG_HIS"/>
    <property type="match status" value="1"/>
</dbReference>
<dbReference type="PANTHER" id="PTHR23025">
    <property type="entry name" value="TRIACYLGLYCEROL LIPASE"/>
    <property type="match status" value="1"/>
</dbReference>
<gene>
    <name evidence="5" type="ORF">SAMN05216577_1414</name>
</gene>
<dbReference type="Gene3D" id="3.40.50.1820">
    <property type="entry name" value="alpha/beta hydrolase"/>
    <property type="match status" value="1"/>
</dbReference>
<reference evidence="5 6" key="1">
    <citation type="submission" date="2016-10" db="EMBL/GenBank/DDBJ databases">
        <authorList>
            <person name="Varghese N."/>
            <person name="Submissions S."/>
        </authorList>
    </citation>
    <scope>NUCLEOTIDE SEQUENCE [LARGE SCALE GENOMIC DNA]</scope>
    <source>
        <strain evidence="5 6">LMG 18378</strain>
    </source>
</reference>
<feature type="domain" description="Alpha/beta hydrolase fold-3" evidence="4">
    <location>
        <begin position="73"/>
        <end position="279"/>
    </location>
</feature>
<dbReference type="GO" id="GO:0004771">
    <property type="term" value="F:sterol ester esterase activity"/>
    <property type="evidence" value="ECO:0007669"/>
    <property type="project" value="TreeGrafter"/>
</dbReference>
<dbReference type="Proteomes" id="UP000183385">
    <property type="component" value="Unassembled WGS sequence"/>
</dbReference>
<dbReference type="PANTHER" id="PTHR23025:SF4">
    <property type="entry name" value="ALPHA_BETA HYDROLASE FOLD-3 DOMAIN-CONTAINING PROTEIN"/>
    <property type="match status" value="1"/>
</dbReference>
<evidence type="ECO:0000313" key="5">
    <source>
        <dbReference type="EMBL" id="SFD84487.1"/>
    </source>
</evidence>
<dbReference type="EMBL" id="FOLS01000041">
    <property type="protein sequence ID" value="SFD84487.1"/>
    <property type="molecule type" value="Genomic_DNA"/>
</dbReference>
<dbReference type="RefSeq" id="WP_074985322.1">
    <property type="nucleotide sequence ID" value="NZ_BGPP01000010.1"/>
</dbReference>
<dbReference type="GO" id="GO:0019433">
    <property type="term" value="P:triglyceride catabolic process"/>
    <property type="evidence" value="ECO:0007669"/>
    <property type="project" value="TreeGrafter"/>
</dbReference>
<feature type="active site" evidence="3">
    <location>
        <position position="151"/>
    </location>
</feature>
<dbReference type="InterPro" id="IPR033140">
    <property type="entry name" value="Lipase_GDXG_put_SER_AS"/>
</dbReference>
<comment type="similarity">
    <text evidence="1">Belongs to the 'GDXG' lipolytic enzyme family.</text>
</comment>
<name>A0AAQ1KMS4_9PSED</name>
<evidence type="ECO:0000313" key="6">
    <source>
        <dbReference type="Proteomes" id="UP000183385"/>
    </source>
</evidence>
<dbReference type="GO" id="GO:0004806">
    <property type="term" value="F:triacylglycerol lipase activity"/>
    <property type="evidence" value="ECO:0007669"/>
    <property type="project" value="TreeGrafter"/>
</dbReference>
<keyword evidence="6" id="KW-1185">Reference proteome</keyword>
<dbReference type="SUPFAM" id="SSF53474">
    <property type="entry name" value="alpha/beta-Hydrolases"/>
    <property type="match status" value="1"/>
</dbReference>
<keyword evidence="2" id="KW-0378">Hydrolase</keyword>